<evidence type="ECO:0000256" key="4">
    <source>
        <dbReference type="SAM" id="SignalP"/>
    </source>
</evidence>
<comment type="similarity">
    <text evidence="1">Belongs to the glycosyl hydrolase 3 family.</text>
</comment>
<feature type="domain" description="PA14" evidence="5">
    <location>
        <begin position="446"/>
        <end position="588"/>
    </location>
</feature>
<evidence type="ECO:0000313" key="7">
    <source>
        <dbReference type="Proteomes" id="UP000594205"/>
    </source>
</evidence>
<gene>
    <name evidence="6" type="ORF">IM697_23145</name>
</gene>
<dbReference type="Gene3D" id="3.20.20.300">
    <property type="entry name" value="Glycoside hydrolase, family 3, N-terminal domain"/>
    <property type="match status" value="1"/>
</dbReference>
<dbReference type="InterPro" id="IPR011658">
    <property type="entry name" value="PA14_dom"/>
</dbReference>
<dbReference type="AlphaFoldDB" id="A0A7M2SA35"/>
<dbReference type="InterPro" id="IPR001764">
    <property type="entry name" value="Glyco_hydro_3_N"/>
</dbReference>
<dbReference type="SUPFAM" id="SSF51445">
    <property type="entry name" value="(Trans)glycosidases"/>
    <property type="match status" value="1"/>
</dbReference>
<dbReference type="InterPro" id="IPR013783">
    <property type="entry name" value="Ig-like_fold"/>
</dbReference>
<protein>
    <submittedName>
        <fullName evidence="6">Glycoside hydrolase family 3 C-terminal domain-containing protein</fullName>
    </submittedName>
</protein>
<evidence type="ECO:0000256" key="2">
    <source>
        <dbReference type="ARBA" id="ARBA00022801"/>
    </source>
</evidence>
<dbReference type="EMBL" id="CP063373">
    <property type="protein sequence ID" value="QOV33154.1"/>
    <property type="molecule type" value="Genomic_DNA"/>
</dbReference>
<dbReference type="Pfam" id="PF01915">
    <property type="entry name" value="Glyco_hydro_3_C"/>
    <property type="match status" value="1"/>
</dbReference>
<feature type="signal peptide" evidence="4">
    <location>
        <begin position="1"/>
        <end position="31"/>
    </location>
</feature>
<keyword evidence="2 6" id="KW-0378">Hydrolase</keyword>
<dbReference type="PRINTS" id="PR00133">
    <property type="entry name" value="GLHYDRLASE3"/>
</dbReference>
<evidence type="ECO:0000256" key="1">
    <source>
        <dbReference type="ARBA" id="ARBA00005336"/>
    </source>
</evidence>
<accession>A0A7M2SA35</accession>
<reference evidence="6 7" key="1">
    <citation type="submission" date="2020-10" db="EMBL/GenBank/DDBJ databases">
        <title>Streptomyces ferrugineus complate genome analysis.</title>
        <authorList>
            <person name="Anwar N."/>
        </authorList>
    </citation>
    <scope>NUCLEOTIDE SEQUENCE [LARGE SCALE GENOMIC DNA]</scope>
    <source>
        <strain evidence="6 7">CCTCC AA2014009</strain>
    </source>
</reference>
<proteinExistence type="inferred from homology"/>
<dbReference type="Gene3D" id="3.40.50.1700">
    <property type="entry name" value="Glycoside hydrolase family 3 C-terminal domain"/>
    <property type="match status" value="1"/>
</dbReference>
<dbReference type="InterPro" id="IPR017853">
    <property type="entry name" value="GH"/>
</dbReference>
<dbReference type="InterPro" id="IPR037524">
    <property type="entry name" value="PA14/GLEYA"/>
</dbReference>
<evidence type="ECO:0000259" key="5">
    <source>
        <dbReference type="PROSITE" id="PS51820"/>
    </source>
</evidence>
<dbReference type="SMART" id="SM00758">
    <property type="entry name" value="PA14"/>
    <property type="match status" value="1"/>
</dbReference>
<keyword evidence="4" id="KW-0732">Signal</keyword>
<dbReference type="PANTHER" id="PTHR42715:SF10">
    <property type="entry name" value="BETA-GLUCOSIDASE"/>
    <property type="match status" value="1"/>
</dbReference>
<dbReference type="Proteomes" id="UP000594205">
    <property type="component" value="Chromosome"/>
</dbReference>
<evidence type="ECO:0000256" key="3">
    <source>
        <dbReference type="SAM" id="MobiDB-lite"/>
    </source>
</evidence>
<dbReference type="SMART" id="SM01217">
    <property type="entry name" value="Fn3_like"/>
    <property type="match status" value="1"/>
</dbReference>
<dbReference type="KEGG" id="sfeu:IM697_23145"/>
<dbReference type="Pfam" id="PF07691">
    <property type="entry name" value="PA14"/>
    <property type="match status" value="1"/>
</dbReference>
<dbReference type="InterPro" id="IPR036962">
    <property type="entry name" value="Glyco_hydro_3_N_sf"/>
</dbReference>
<dbReference type="Pfam" id="PF14310">
    <property type="entry name" value="Fn3-like"/>
    <property type="match status" value="1"/>
</dbReference>
<keyword evidence="7" id="KW-1185">Reference proteome</keyword>
<feature type="region of interest" description="Disordered" evidence="3">
    <location>
        <begin position="419"/>
        <end position="453"/>
    </location>
</feature>
<evidence type="ECO:0000313" key="6">
    <source>
        <dbReference type="EMBL" id="QOV33154.1"/>
    </source>
</evidence>
<dbReference type="Gene3D" id="2.60.40.10">
    <property type="entry name" value="Immunoglobulins"/>
    <property type="match status" value="1"/>
</dbReference>
<dbReference type="PROSITE" id="PS51820">
    <property type="entry name" value="PA14"/>
    <property type="match status" value="1"/>
</dbReference>
<dbReference type="InterPro" id="IPR050288">
    <property type="entry name" value="Cellulose_deg_GH3"/>
</dbReference>
<dbReference type="InterPro" id="IPR036881">
    <property type="entry name" value="Glyco_hydro_3_C_sf"/>
</dbReference>
<dbReference type="PANTHER" id="PTHR42715">
    <property type="entry name" value="BETA-GLUCOSIDASE"/>
    <property type="match status" value="1"/>
</dbReference>
<organism evidence="6 7">
    <name type="scientific">Streptomyces ferrugineus</name>
    <dbReference type="NCBI Taxonomy" id="1413221"/>
    <lineage>
        <taxon>Bacteria</taxon>
        <taxon>Bacillati</taxon>
        <taxon>Actinomycetota</taxon>
        <taxon>Actinomycetes</taxon>
        <taxon>Kitasatosporales</taxon>
        <taxon>Streptomycetaceae</taxon>
        <taxon>Streptomyces</taxon>
    </lineage>
</organism>
<feature type="chain" id="PRO_5031421034" evidence="4">
    <location>
        <begin position="32"/>
        <end position="857"/>
    </location>
</feature>
<dbReference type="GO" id="GO:0004553">
    <property type="term" value="F:hydrolase activity, hydrolyzing O-glycosyl compounds"/>
    <property type="evidence" value="ECO:0007669"/>
    <property type="project" value="InterPro"/>
</dbReference>
<dbReference type="InterPro" id="IPR002772">
    <property type="entry name" value="Glyco_hydro_3_C"/>
</dbReference>
<dbReference type="InterPro" id="IPR026891">
    <property type="entry name" value="Fn3-like"/>
</dbReference>
<dbReference type="SUPFAM" id="SSF52279">
    <property type="entry name" value="Beta-D-glucan exohydrolase, C-terminal domain"/>
    <property type="match status" value="1"/>
</dbReference>
<dbReference type="Gene3D" id="2.60.120.260">
    <property type="entry name" value="Galactose-binding domain-like"/>
    <property type="match status" value="1"/>
</dbReference>
<dbReference type="GO" id="GO:0005975">
    <property type="term" value="P:carbohydrate metabolic process"/>
    <property type="evidence" value="ECO:0007669"/>
    <property type="project" value="InterPro"/>
</dbReference>
<dbReference type="Pfam" id="PF00933">
    <property type="entry name" value="Glyco_hydro_3"/>
    <property type="match status" value="1"/>
</dbReference>
<sequence length="857" mass="90358">MRKPWKRGAGKIAAGALVTGLLCGSIAPAHAADQPWRDATKSPAERATALLNALTFEEKVQVALDNFEPLVKYGLPPILASHDGPSGVSVEGATAFPSAQSMAASFDRRLATQYGTAVAQEIRDSGRSIWLGPAMDVTRQPLSGRQAENLGEDPFLIGEMARAEVAAAKSQNIMTTVKHYGAVTQEYARMGFESDDPDDYGGRTPAINENIPQQALHEIYEAATVATIKGNGADSVMCAYNQVNGLPACHNKDLLDDVKSKFQGLVIPDYLFGQRDAVAAALAGADIAGFDGGNQQRTAEMYTSGRIPLNVLNESDHRIFFALFNSGVFDHPPVKKDEISTAAHRRFAAQAAAEGMVLLKNDADALPLHTARDKSLAVIGPSGMDAMYVEGGGPSVPISADSTVTPLDGIKDRAGTSATIVSSQGSAGDTPATDLVSGSALKPTRGEGTGWSAQYWDTATPSGEPAISRNEASIDVPKVPTGLKAPYSAKWTSTFTPTETGLYRFTSLVSGDMKFSVNGETVINAKKPTSHLWAGPQYPAQGTISLKAGKPVQLSVSYSSLSQAFGTDGLNLAWQKPSQSRIPAAVAAAKKAKAAIVMANYASGEGSDRDGLELPGDQNQLIEAVAKANPRTIVVLNTAGPVLMPWLDKVEGVVQAWYPGQTFGTALAKVLYGDVSPSAKLPVTFPASETQGPVPATPDAFTGKNGSLNFDEGIHVGYRWYDKTGQTPLFPFGYGLSYTSFRYTGLTVKPDSAGATVSVRVRNTGARAGTATPQFYIGAPTGRYDAQFAKHALGGFGKISLQPGQSGVVKVHIDRDQLNYWDTSSKSWKSAPDGRTVSVGDSVRNIKATAPLVCGHG</sequence>
<name>A0A7M2SA35_9ACTN</name>
<dbReference type="RefSeq" id="WP_194037835.1">
    <property type="nucleotide sequence ID" value="NZ_CP063373.1"/>
</dbReference>